<evidence type="ECO:0000313" key="3">
    <source>
        <dbReference type="EMBL" id="MFI8751720.1"/>
    </source>
</evidence>
<dbReference type="Proteomes" id="UP001614338">
    <property type="component" value="Unassembled WGS sequence"/>
</dbReference>
<dbReference type="Gene3D" id="3.40.190.10">
    <property type="entry name" value="Periplasmic binding protein-like II"/>
    <property type="match status" value="2"/>
</dbReference>
<organism evidence="3 4">
    <name type="scientific">Vreelandella lionensis</name>
    <dbReference type="NCBI Taxonomy" id="1144478"/>
    <lineage>
        <taxon>Bacteria</taxon>
        <taxon>Pseudomonadati</taxon>
        <taxon>Pseudomonadota</taxon>
        <taxon>Gammaproteobacteria</taxon>
        <taxon>Oceanospirillales</taxon>
        <taxon>Halomonadaceae</taxon>
        <taxon>Vreelandella</taxon>
    </lineage>
</organism>
<dbReference type="Pfam" id="PF00497">
    <property type="entry name" value="SBP_bac_3"/>
    <property type="match status" value="1"/>
</dbReference>
<name>A0ABW8BWX7_9GAMM</name>
<evidence type="ECO:0000256" key="1">
    <source>
        <dbReference type="SAM" id="SignalP"/>
    </source>
</evidence>
<dbReference type="InterPro" id="IPR001638">
    <property type="entry name" value="Solute-binding_3/MltF_N"/>
</dbReference>
<keyword evidence="1" id="KW-0732">Signal</keyword>
<evidence type="ECO:0000313" key="4">
    <source>
        <dbReference type="Proteomes" id="UP001614338"/>
    </source>
</evidence>
<sequence>MVKQLFSPAKPYWVLVVLGVLFSGHTSSIAFAQAPSLTINTEEYPPFNYQNDQGIVVGIATQQLRNALRHAGIEARFRILPWARAYTEARLREHHCVYSTTRTAAREPQFRWAGPLVINEWSVFGLAERQLSLAQLTDLHHWQVGSFREDAIGDYVEERGINVLRAPTERENMARLAAGLLDVIVTGRATGEYLAEEQGLKLEHLLTFFYAPLYLACHPSVEMDTINRLQRHLDTSFVTPMESMP</sequence>
<dbReference type="RefSeq" id="WP_399846226.1">
    <property type="nucleotide sequence ID" value="NZ_JBITWC010000037.1"/>
</dbReference>
<dbReference type="PANTHER" id="PTHR38834">
    <property type="entry name" value="PERIPLASMIC SUBSTRATE BINDING PROTEIN FAMILY 3"/>
    <property type="match status" value="1"/>
</dbReference>
<feature type="signal peptide" evidence="1">
    <location>
        <begin position="1"/>
        <end position="32"/>
    </location>
</feature>
<gene>
    <name evidence="3" type="ORF">ACIGG6_17170</name>
</gene>
<dbReference type="SUPFAM" id="SSF53850">
    <property type="entry name" value="Periplasmic binding protein-like II"/>
    <property type="match status" value="1"/>
</dbReference>
<reference evidence="3 4" key="1">
    <citation type="submission" date="2024-10" db="EMBL/GenBank/DDBJ databases">
        <title>The Natural Products Discovery Center: Release of the First 8490 Sequenced Strains for Exploring Actinobacteria Biosynthetic Diversity.</title>
        <authorList>
            <person name="Kalkreuter E."/>
            <person name="Kautsar S.A."/>
            <person name="Yang D."/>
            <person name="Bader C.D."/>
            <person name="Teijaro C.N."/>
            <person name="Fluegel L."/>
            <person name="Davis C.M."/>
            <person name="Simpson J.R."/>
            <person name="Lauterbach L."/>
            <person name="Steele A.D."/>
            <person name="Gui C."/>
            <person name="Meng S."/>
            <person name="Li G."/>
            <person name="Viehrig K."/>
            <person name="Ye F."/>
            <person name="Su P."/>
            <person name="Kiefer A.F."/>
            <person name="Nichols A."/>
            <person name="Cepeda A.J."/>
            <person name="Yan W."/>
            <person name="Fan B."/>
            <person name="Jiang Y."/>
            <person name="Adhikari A."/>
            <person name="Zheng C.-J."/>
            <person name="Schuster L."/>
            <person name="Cowan T.M."/>
            <person name="Smanski M.J."/>
            <person name="Chevrette M.G."/>
            <person name="De Carvalho L.P.S."/>
            <person name="Shen B."/>
        </authorList>
    </citation>
    <scope>NUCLEOTIDE SEQUENCE [LARGE SCALE GENOMIC DNA]</scope>
    <source>
        <strain evidence="3 4">NPDC077409</strain>
    </source>
</reference>
<accession>A0ABW8BWX7</accession>
<protein>
    <submittedName>
        <fullName evidence="3">Substrate-binding periplasmic protein</fullName>
    </submittedName>
</protein>
<comment type="caution">
    <text evidence="3">The sequence shown here is derived from an EMBL/GenBank/DDBJ whole genome shotgun (WGS) entry which is preliminary data.</text>
</comment>
<dbReference type="EMBL" id="JBITWC010000037">
    <property type="protein sequence ID" value="MFI8751720.1"/>
    <property type="molecule type" value="Genomic_DNA"/>
</dbReference>
<evidence type="ECO:0000259" key="2">
    <source>
        <dbReference type="Pfam" id="PF00497"/>
    </source>
</evidence>
<proteinExistence type="predicted"/>
<keyword evidence="4" id="KW-1185">Reference proteome</keyword>
<feature type="domain" description="Solute-binding protein family 3/N-terminal" evidence="2">
    <location>
        <begin position="42"/>
        <end position="116"/>
    </location>
</feature>
<dbReference type="PANTHER" id="PTHR38834:SF3">
    <property type="entry name" value="SOLUTE-BINDING PROTEIN FAMILY 3_N-TERMINAL DOMAIN-CONTAINING PROTEIN"/>
    <property type="match status" value="1"/>
</dbReference>
<feature type="chain" id="PRO_5047110272" evidence="1">
    <location>
        <begin position="33"/>
        <end position="245"/>
    </location>
</feature>